<evidence type="ECO:0000313" key="5">
    <source>
        <dbReference type="EMBL" id="CAG9612295.1"/>
    </source>
</evidence>
<dbReference type="PROSITE" id="PS50893">
    <property type="entry name" value="ABC_TRANSPORTER_2"/>
    <property type="match status" value="1"/>
</dbReference>
<dbReference type="CDD" id="cd03293">
    <property type="entry name" value="ABC_NrtD_SsuB_transporters"/>
    <property type="match status" value="1"/>
</dbReference>
<dbReference type="Pfam" id="PF00005">
    <property type="entry name" value="ABC_tran"/>
    <property type="match status" value="1"/>
</dbReference>
<dbReference type="InterPro" id="IPR050166">
    <property type="entry name" value="ABC_transporter_ATP-bind"/>
</dbReference>
<keyword evidence="2" id="KW-0547">Nucleotide-binding</keyword>
<comment type="caution">
    <text evidence="5">The sequence shown here is derived from an EMBL/GenBank/DDBJ whole genome shotgun (WGS) entry which is preliminary data.</text>
</comment>
<evidence type="ECO:0000256" key="2">
    <source>
        <dbReference type="ARBA" id="ARBA00022741"/>
    </source>
</evidence>
<evidence type="ECO:0000256" key="1">
    <source>
        <dbReference type="ARBA" id="ARBA00022448"/>
    </source>
</evidence>
<dbReference type="InterPro" id="IPR003593">
    <property type="entry name" value="AAA+_ATPase"/>
</dbReference>
<dbReference type="RefSeq" id="WP_230574486.1">
    <property type="nucleotide sequence ID" value="NZ_CAKJTI010000005.1"/>
</dbReference>
<dbReference type="InterPro" id="IPR003439">
    <property type="entry name" value="ABC_transporter-like_ATP-bd"/>
</dbReference>
<evidence type="ECO:0000256" key="3">
    <source>
        <dbReference type="ARBA" id="ARBA00022840"/>
    </source>
</evidence>
<dbReference type="EMBL" id="CAKJTI010000005">
    <property type="protein sequence ID" value="CAG9612295.1"/>
    <property type="molecule type" value="Genomic_DNA"/>
</dbReference>
<proteinExistence type="predicted"/>
<dbReference type="Gene3D" id="3.40.50.300">
    <property type="entry name" value="P-loop containing nucleotide triphosphate hydrolases"/>
    <property type="match status" value="1"/>
</dbReference>
<reference evidence="5 6" key="1">
    <citation type="submission" date="2021-10" db="EMBL/GenBank/DDBJ databases">
        <authorList>
            <person name="Criscuolo A."/>
        </authorList>
    </citation>
    <scope>NUCLEOTIDE SEQUENCE [LARGE SCALE GENOMIC DNA]</scope>
    <source>
        <strain evidence="6">CIP 111899</strain>
    </source>
</reference>
<organism evidence="5 6">
    <name type="scientific">Bacillus rhizoplanae</name>
    <dbReference type="NCBI Taxonomy" id="2880966"/>
    <lineage>
        <taxon>Bacteria</taxon>
        <taxon>Bacillati</taxon>
        <taxon>Bacillota</taxon>
        <taxon>Bacilli</taxon>
        <taxon>Bacillales</taxon>
        <taxon>Bacillaceae</taxon>
        <taxon>Bacillus</taxon>
    </lineage>
</organism>
<accession>A0ABM8Y967</accession>
<dbReference type="InterPro" id="IPR017871">
    <property type="entry name" value="ABC_transporter-like_CS"/>
</dbReference>
<evidence type="ECO:0000259" key="4">
    <source>
        <dbReference type="PROSITE" id="PS50893"/>
    </source>
</evidence>
<dbReference type="PANTHER" id="PTHR42788">
    <property type="entry name" value="TAURINE IMPORT ATP-BINDING PROTEIN-RELATED"/>
    <property type="match status" value="1"/>
</dbReference>
<dbReference type="SMART" id="SM00382">
    <property type="entry name" value="AAA"/>
    <property type="match status" value="1"/>
</dbReference>
<dbReference type="InterPro" id="IPR027417">
    <property type="entry name" value="P-loop_NTPase"/>
</dbReference>
<keyword evidence="3 5" id="KW-0067">ATP-binding</keyword>
<name>A0ABM8Y967_9BACI</name>
<gene>
    <name evidence="5" type="primary">nrtD</name>
    <name evidence="5" type="ORF">BACCIP111899_01468</name>
</gene>
<evidence type="ECO:0000313" key="6">
    <source>
        <dbReference type="Proteomes" id="UP000789423"/>
    </source>
</evidence>
<dbReference type="PANTHER" id="PTHR42788:SF2">
    <property type="entry name" value="ABC TRANSPORTER ATP-BINDING PROTEIN"/>
    <property type="match status" value="1"/>
</dbReference>
<sequence>MSGLQVKDVTKTFDGKTVLEHMDVSIQDGEFVSFVGPSGCGKSTLLNIIAGIEGANEGDVLYENQSVMNREIVSYMPQQDLLLPWRSALHNIVLPLEIEGQPKRKRLEAGMDALRQFGLDEYANHYPDALSGGMRQRVSFLRTYLCDKPIMLLDEPFGKLDAFTKMEVHSWLLESWQKGKQTIIMVTHDLDEAILLSDRVFIMSQQPSTIVGEVKVNLPRPRTMNMLTSEELKEDKTEILKILAPYMRK</sequence>
<dbReference type="SUPFAM" id="SSF52540">
    <property type="entry name" value="P-loop containing nucleoside triphosphate hydrolases"/>
    <property type="match status" value="1"/>
</dbReference>
<dbReference type="Proteomes" id="UP000789423">
    <property type="component" value="Unassembled WGS sequence"/>
</dbReference>
<dbReference type="PROSITE" id="PS00211">
    <property type="entry name" value="ABC_TRANSPORTER_1"/>
    <property type="match status" value="1"/>
</dbReference>
<protein>
    <submittedName>
        <fullName evidence="5">Nitrate import ATP-binding protein NrtD</fullName>
    </submittedName>
</protein>
<feature type="domain" description="ABC transporter" evidence="4">
    <location>
        <begin position="4"/>
        <end position="230"/>
    </location>
</feature>
<dbReference type="GO" id="GO:0005524">
    <property type="term" value="F:ATP binding"/>
    <property type="evidence" value="ECO:0007669"/>
    <property type="project" value="UniProtKB-KW"/>
</dbReference>
<keyword evidence="1" id="KW-0813">Transport</keyword>
<keyword evidence="6" id="KW-1185">Reference proteome</keyword>